<reference evidence="2" key="1">
    <citation type="journal article" date="2020" name="bioRxiv">
        <title>Chromosome-level reference genome of the European wasp spider Argiope bruennichi: a resource for studies on range expansion and evolutionary adaptation.</title>
        <authorList>
            <person name="Sheffer M.M."/>
            <person name="Hoppe A."/>
            <person name="Krehenwinkel H."/>
            <person name="Uhl G."/>
            <person name="Kuss A.W."/>
            <person name="Jensen L."/>
            <person name="Jensen C."/>
            <person name="Gillespie R.G."/>
            <person name="Hoff K.J."/>
            <person name="Prost S."/>
        </authorList>
    </citation>
    <scope>NUCLEOTIDE SEQUENCE</scope>
</reference>
<evidence type="ECO:0000313" key="3">
    <source>
        <dbReference type="Proteomes" id="UP000807504"/>
    </source>
</evidence>
<protein>
    <submittedName>
        <fullName evidence="2">Uncharacterized protein</fullName>
    </submittedName>
</protein>
<evidence type="ECO:0000313" key="2">
    <source>
        <dbReference type="EMBL" id="KAF8787080.1"/>
    </source>
</evidence>
<accession>A0A8T0FCN3</accession>
<dbReference type="AlphaFoldDB" id="A0A8T0FCN3"/>
<reference evidence="2" key="2">
    <citation type="submission" date="2020-06" db="EMBL/GenBank/DDBJ databases">
        <authorList>
            <person name="Sheffer M."/>
        </authorList>
    </citation>
    <scope>NUCLEOTIDE SEQUENCE</scope>
</reference>
<organism evidence="2 3">
    <name type="scientific">Argiope bruennichi</name>
    <name type="common">Wasp spider</name>
    <name type="synonym">Aranea bruennichi</name>
    <dbReference type="NCBI Taxonomy" id="94029"/>
    <lineage>
        <taxon>Eukaryota</taxon>
        <taxon>Metazoa</taxon>
        <taxon>Ecdysozoa</taxon>
        <taxon>Arthropoda</taxon>
        <taxon>Chelicerata</taxon>
        <taxon>Arachnida</taxon>
        <taxon>Araneae</taxon>
        <taxon>Araneomorphae</taxon>
        <taxon>Entelegynae</taxon>
        <taxon>Araneoidea</taxon>
        <taxon>Araneidae</taxon>
        <taxon>Argiope</taxon>
    </lineage>
</organism>
<comment type="caution">
    <text evidence="2">The sequence shown here is derived from an EMBL/GenBank/DDBJ whole genome shotgun (WGS) entry which is preliminary data.</text>
</comment>
<gene>
    <name evidence="2" type="ORF">HNY73_008711</name>
</gene>
<proteinExistence type="predicted"/>
<feature type="transmembrane region" description="Helical" evidence="1">
    <location>
        <begin position="115"/>
        <end position="133"/>
    </location>
</feature>
<keyword evidence="1" id="KW-0472">Membrane</keyword>
<dbReference type="EMBL" id="JABXBU010000015">
    <property type="protein sequence ID" value="KAF8787080.1"/>
    <property type="molecule type" value="Genomic_DNA"/>
</dbReference>
<name>A0A8T0FCN3_ARGBR</name>
<dbReference type="Proteomes" id="UP000807504">
    <property type="component" value="Unassembled WGS sequence"/>
</dbReference>
<keyword evidence="3" id="KW-1185">Reference proteome</keyword>
<keyword evidence="1" id="KW-0812">Transmembrane</keyword>
<sequence length="185" mass="21757">MKDQYLINLQFVEEILEFVCLNLPLLYEYKELWYPKFEILDLANKTDVLMFHDDVGCSVLHIIDKNMEDIEDCFYEFLHDMRASAPMNEVDDAYFTKSALNIAPFFFSKGYSHESFLAFCAMVMGVAHNFLLLEQNRIPQRACHVIGLVLFMHQMTGEFYKKGGWKGFRDVCSNFNECQKRKGKR</sequence>
<evidence type="ECO:0000256" key="1">
    <source>
        <dbReference type="SAM" id="Phobius"/>
    </source>
</evidence>
<keyword evidence="1" id="KW-1133">Transmembrane helix</keyword>